<sequence length="462" mass="49455">MDVFGNFDNPQGSFIQRAAGIISFKSSGNQTISGSINGFVNVEIDGGINSIKTLTNSFAVKSGGYLKFINGILQTNTAMVSTNFISFEPTTTDPNTGVILPAAQLLGETEKSFFRGFLTTTQTATAGTRQPFSNIGITITFTGNEPGAVTVTRNNADNYPPTAFSASPPKPGIRRVFGVQPTNPNTNTGGLNGRLEFRYLSNELVNLRTNNGTPADFSGSVDQSKLSLYVSTTGGDTFTQLGRDSNSGNILVKNGVTTFATFTLSEQQGLLPLPVTLVTFDAKRTGADALVTWQTASELNNKGYNIQVSTNGKDFRTIGFVGSATPNSTRVTDYSFTDAEKNKVGVRYYRLEQLDIDGKVNYFAPRAVSFDGKATEGGATAFAYPNPFTSDVRLNIASVSEGKGSVRINDMTGRLVAQRQITLVNGVNEVELPNLGELKSGIYLVHVTLPTGEVKNLKVVKQ</sequence>
<dbReference type="Proteomes" id="UP000059542">
    <property type="component" value="Chromosome"/>
</dbReference>
<evidence type="ECO:0000259" key="1">
    <source>
        <dbReference type="Pfam" id="PF18962"/>
    </source>
</evidence>
<dbReference type="Pfam" id="PF18962">
    <property type="entry name" value="Por_Secre_tail"/>
    <property type="match status" value="1"/>
</dbReference>
<dbReference type="EMBL" id="CP013909">
    <property type="protein sequence ID" value="ALW84650.1"/>
    <property type="molecule type" value="Genomic_DNA"/>
</dbReference>
<keyword evidence="3" id="KW-1185">Reference proteome</keyword>
<dbReference type="NCBIfam" id="TIGR04183">
    <property type="entry name" value="Por_Secre_tail"/>
    <property type="match status" value="1"/>
</dbReference>
<dbReference type="AlphaFoldDB" id="A0A0U4BLP9"/>
<proteinExistence type="predicted"/>
<name>A0A0U4BLP9_9BACT</name>
<organism evidence="2 3">
    <name type="scientific">Hymenobacter sedentarius</name>
    <dbReference type="NCBI Taxonomy" id="1411621"/>
    <lineage>
        <taxon>Bacteria</taxon>
        <taxon>Pseudomonadati</taxon>
        <taxon>Bacteroidota</taxon>
        <taxon>Cytophagia</taxon>
        <taxon>Cytophagales</taxon>
        <taxon>Hymenobacteraceae</taxon>
        <taxon>Hymenobacter</taxon>
    </lineage>
</organism>
<dbReference type="STRING" id="1411621.AUC43_05875"/>
<evidence type="ECO:0000313" key="3">
    <source>
        <dbReference type="Proteomes" id="UP000059542"/>
    </source>
</evidence>
<dbReference type="InterPro" id="IPR026444">
    <property type="entry name" value="Secre_tail"/>
</dbReference>
<feature type="domain" description="Secretion system C-terminal sorting" evidence="1">
    <location>
        <begin position="384"/>
        <end position="454"/>
    </location>
</feature>
<gene>
    <name evidence="2" type="ORF">AUC43_05875</name>
</gene>
<evidence type="ECO:0000313" key="2">
    <source>
        <dbReference type="EMBL" id="ALW84650.1"/>
    </source>
</evidence>
<accession>A0A0U4BLP9</accession>
<dbReference type="KEGG" id="hyg:AUC43_05875"/>
<reference evidence="2 3" key="1">
    <citation type="submission" date="2015-12" db="EMBL/GenBank/DDBJ databases">
        <authorList>
            <person name="Shamseldin A."/>
            <person name="Moawad H."/>
            <person name="Abd El-Rahim W.M."/>
            <person name="Sadowsky M.J."/>
        </authorList>
    </citation>
    <scope>NUCLEOTIDE SEQUENCE [LARGE SCALE GENOMIC DNA]</scope>
    <source>
        <strain evidence="2 3">DG5B</strain>
    </source>
</reference>
<protein>
    <recommendedName>
        <fullName evidence="1">Secretion system C-terminal sorting domain-containing protein</fullName>
    </recommendedName>
</protein>